<name>A0ABR6NC06_9SPHN</name>
<feature type="domain" description="RecA family profile 1" evidence="10">
    <location>
        <begin position="238"/>
        <end position="291"/>
    </location>
</feature>
<dbReference type="SUPFAM" id="SSF52540">
    <property type="entry name" value="P-loop containing nucleoside triphosphate hydrolases"/>
    <property type="match status" value="2"/>
</dbReference>
<dbReference type="PANTHER" id="PTHR42926">
    <property type="match status" value="1"/>
</dbReference>
<dbReference type="InterPro" id="IPR014774">
    <property type="entry name" value="KaiC-like_dom"/>
</dbReference>
<dbReference type="SMART" id="SM00382">
    <property type="entry name" value="AAA"/>
    <property type="match status" value="2"/>
</dbReference>
<gene>
    <name evidence="12" type="ORF">HNP60_000786</name>
</gene>
<protein>
    <recommendedName>
        <fullName evidence="1">non-specific serine/threonine protein kinase</fullName>
        <ecNumber evidence="1">2.7.11.1</ecNumber>
    </recommendedName>
</protein>
<keyword evidence="3" id="KW-0808">Transferase</keyword>
<dbReference type="InterPro" id="IPR020588">
    <property type="entry name" value="RecA_ATP-bd"/>
</dbReference>
<proteinExistence type="predicted"/>
<evidence type="ECO:0000256" key="2">
    <source>
        <dbReference type="ARBA" id="ARBA00022553"/>
    </source>
</evidence>
<feature type="domain" description="KaiC" evidence="11">
    <location>
        <begin position="5"/>
        <end position="234"/>
    </location>
</feature>
<evidence type="ECO:0000313" key="12">
    <source>
        <dbReference type="EMBL" id="MBB5984812.1"/>
    </source>
</evidence>
<dbReference type="InterPro" id="IPR003593">
    <property type="entry name" value="AAA+_ATPase"/>
</dbReference>
<accession>A0ABR6NC06</accession>
<evidence type="ECO:0000259" key="11">
    <source>
        <dbReference type="PROSITE" id="PS51146"/>
    </source>
</evidence>
<keyword evidence="7" id="KW-0378">Hydrolase</keyword>
<evidence type="ECO:0000256" key="9">
    <source>
        <dbReference type="ARBA" id="ARBA00023204"/>
    </source>
</evidence>
<evidence type="ECO:0000313" key="13">
    <source>
        <dbReference type="Proteomes" id="UP001138540"/>
    </source>
</evidence>
<keyword evidence="6" id="KW-0418">Kinase</keyword>
<dbReference type="InterPro" id="IPR027417">
    <property type="entry name" value="P-loop_NTPase"/>
</dbReference>
<dbReference type="InterPro" id="IPR051347">
    <property type="entry name" value="Circadian_clock_KaiC-rel"/>
</dbReference>
<evidence type="ECO:0000256" key="7">
    <source>
        <dbReference type="ARBA" id="ARBA00022801"/>
    </source>
</evidence>
<dbReference type="InterPro" id="IPR030665">
    <property type="entry name" value="KaiC"/>
</dbReference>
<dbReference type="EMBL" id="JACHKA010000001">
    <property type="protein sequence ID" value="MBB5984812.1"/>
    <property type="molecule type" value="Genomic_DNA"/>
</dbReference>
<dbReference type="PROSITE" id="PS50162">
    <property type="entry name" value="RECA_2"/>
    <property type="match status" value="1"/>
</dbReference>
<evidence type="ECO:0000256" key="3">
    <source>
        <dbReference type="ARBA" id="ARBA00022679"/>
    </source>
</evidence>
<dbReference type="InterPro" id="IPR010624">
    <property type="entry name" value="KaiC_dom"/>
</dbReference>
<sequence>MHEIPRLASGISGLDKVLAGGFITGASYIIQGRPGAGKTILSNQIACAHVAGGGRVLYVTLLSESHERLFQSLDSLSFFDRGKLGSEIIYVSVFQTLRDEGLDAVVKLLRKETKRQDATLLVFDGLLNARDRADTDFDVKTFVAEVQGQAAFVGCTVLFLTSSRANEVCPEHTMVDGVIELTDTLAGARTVRQLQVRKSRGSKALGGLHKFEITDEGITVFPRIETLVTPEIVDAPVREGCLTTGIPNLDALIGGGFPVGSVTLLAGPTGSGKTTIGLHFLSQSTEEEPGLHFGFFETPQRLRAKARALGFALAEEGDPSLTVEWTPLADNILDKLAHRLIDRVRAQGVRRLFIDGLGGFERAAVYRPRLVEFFASLMDQLRADGVTTLATWEIRQLLGSDVEAPATDISAILDNMILLRRWEEDHRSIRSVSVQKMRDRPFNPAICAIDFTEQGLVVGGPLSDRRASSPVPPNQG</sequence>
<keyword evidence="5" id="KW-0227">DNA damage</keyword>
<dbReference type="PIRSF" id="PIRSF039117">
    <property type="entry name" value="KaiC"/>
    <property type="match status" value="1"/>
</dbReference>
<dbReference type="PANTHER" id="PTHR42926:SF1">
    <property type="entry name" value="CIRCADIAN CLOCK OSCILLATOR PROTEIN KAIC 1"/>
    <property type="match status" value="1"/>
</dbReference>
<keyword evidence="8" id="KW-0238">DNA-binding</keyword>
<evidence type="ECO:0000256" key="1">
    <source>
        <dbReference type="ARBA" id="ARBA00012513"/>
    </source>
</evidence>
<reference evidence="12 13" key="1">
    <citation type="submission" date="2020-08" db="EMBL/GenBank/DDBJ databases">
        <title>Exploring microbial biodiversity for novel pathways involved in the catabolism of aromatic compounds derived from lignin.</title>
        <authorList>
            <person name="Elkins J."/>
        </authorList>
    </citation>
    <scope>NUCLEOTIDE SEQUENCE [LARGE SCALE GENOMIC DNA]</scope>
    <source>
        <strain evidence="12 13">B1D3A</strain>
    </source>
</reference>
<dbReference type="Pfam" id="PF06745">
    <property type="entry name" value="ATPase"/>
    <property type="match status" value="2"/>
</dbReference>
<evidence type="ECO:0000256" key="4">
    <source>
        <dbReference type="ARBA" id="ARBA00022737"/>
    </source>
</evidence>
<comment type="caution">
    <text evidence="12">The sequence shown here is derived from an EMBL/GenBank/DDBJ whole genome shotgun (WGS) entry which is preliminary data.</text>
</comment>
<dbReference type="Gene3D" id="3.40.50.300">
    <property type="entry name" value="P-loop containing nucleotide triphosphate hydrolases"/>
    <property type="match status" value="2"/>
</dbReference>
<dbReference type="Proteomes" id="UP001138540">
    <property type="component" value="Unassembled WGS sequence"/>
</dbReference>
<feature type="domain" description="KaiC" evidence="11">
    <location>
        <begin position="240"/>
        <end position="476"/>
    </location>
</feature>
<evidence type="ECO:0000256" key="6">
    <source>
        <dbReference type="ARBA" id="ARBA00022777"/>
    </source>
</evidence>
<evidence type="ECO:0000256" key="8">
    <source>
        <dbReference type="ARBA" id="ARBA00023125"/>
    </source>
</evidence>
<dbReference type="PROSITE" id="PS51146">
    <property type="entry name" value="KAIC"/>
    <property type="match status" value="2"/>
</dbReference>
<dbReference type="EC" id="2.7.11.1" evidence="1"/>
<keyword evidence="9" id="KW-0234">DNA repair</keyword>
<evidence type="ECO:0000256" key="5">
    <source>
        <dbReference type="ARBA" id="ARBA00022763"/>
    </source>
</evidence>
<keyword evidence="4" id="KW-0677">Repeat</keyword>
<organism evidence="12 13">
    <name type="scientific">Sphingobium lignivorans</name>
    <dbReference type="NCBI Taxonomy" id="2735886"/>
    <lineage>
        <taxon>Bacteria</taxon>
        <taxon>Pseudomonadati</taxon>
        <taxon>Pseudomonadota</taxon>
        <taxon>Alphaproteobacteria</taxon>
        <taxon>Sphingomonadales</taxon>
        <taxon>Sphingomonadaceae</taxon>
        <taxon>Sphingobium</taxon>
    </lineage>
</organism>
<evidence type="ECO:0000259" key="10">
    <source>
        <dbReference type="PROSITE" id="PS50162"/>
    </source>
</evidence>
<keyword evidence="13" id="KW-1185">Reference proteome</keyword>
<keyword evidence="2" id="KW-0597">Phosphoprotein</keyword>
<dbReference type="RefSeq" id="WP_184150425.1">
    <property type="nucleotide sequence ID" value="NZ_JACHKA010000001.1"/>
</dbReference>